<dbReference type="EMBL" id="JBFASG010000062">
    <property type="protein sequence ID" value="MEV4927891.1"/>
    <property type="molecule type" value="Genomic_DNA"/>
</dbReference>
<dbReference type="Proteomes" id="UP001552479">
    <property type="component" value="Unassembled WGS sequence"/>
</dbReference>
<proteinExistence type="predicted"/>
<reference evidence="2 3" key="1">
    <citation type="submission" date="2024-06" db="EMBL/GenBank/DDBJ databases">
        <title>The Natural Products Discovery Center: Release of the First 8490 Sequenced Strains for Exploring Actinobacteria Biosynthetic Diversity.</title>
        <authorList>
            <person name="Kalkreuter E."/>
            <person name="Kautsar S.A."/>
            <person name="Yang D."/>
            <person name="Bader C.D."/>
            <person name="Teijaro C.N."/>
            <person name="Fluegel L."/>
            <person name="Davis C.M."/>
            <person name="Simpson J.R."/>
            <person name="Lauterbach L."/>
            <person name="Steele A.D."/>
            <person name="Gui C."/>
            <person name="Meng S."/>
            <person name="Li G."/>
            <person name="Viehrig K."/>
            <person name="Ye F."/>
            <person name="Su P."/>
            <person name="Kiefer A.F."/>
            <person name="Nichols A."/>
            <person name="Cepeda A.J."/>
            <person name="Yan W."/>
            <person name="Fan B."/>
            <person name="Jiang Y."/>
            <person name="Adhikari A."/>
            <person name="Zheng C.-J."/>
            <person name="Schuster L."/>
            <person name="Cowan T.M."/>
            <person name="Smanski M.J."/>
            <person name="Chevrette M.G."/>
            <person name="De Carvalho L.P.S."/>
            <person name="Shen B."/>
        </authorList>
    </citation>
    <scope>NUCLEOTIDE SEQUENCE [LARGE SCALE GENOMIC DNA]</scope>
    <source>
        <strain evidence="2 3">NPDC053791</strain>
    </source>
</reference>
<keyword evidence="3" id="KW-1185">Reference proteome</keyword>
<feature type="compositionally biased region" description="Low complexity" evidence="1">
    <location>
        <begin position="570"/>
        <end position="584"/>
    </location>
</feature>
<evidence type="ECO:0000313" key="3">
    <source>
        <dbReference type="Proteomes" id="UP001552479"/>
    </source>
</evidence>
<gene>
    <name evidence="2" type="ORF">AB0L03_34665</name>
</gene>
<organism evidence="2 3">
    <name type="scientific">Streptomyces roseoverticillatus</name>
    <dbReference type="NCBI Taxonomy" id="66429"/>
    <lineage>
        <taxon>Bacteria</taxon>
        <taxon>Bacillati</taxon>
        <taxon>Actinomycetota</taxon>
        <taxon>Actinomycetes</taxon>
        <taxon>Kitasatosporales</taxon>
        <taxon>Streptomycetaceae</taxon>
        <taxon>Streptomyces</taxon>
    </lineage>
</organism>
<dbReference type="RefSeq" id="WP_366090923.1">
    <property type="nucleotide sequence ID" value="NZ_JBFASG010000062.1"/>
</dbReference>
<evidence type="ECO:0008006" key="4">
    <source>
        <dbReference type="Google" id="ProtNLM"/>
    </source>
</evidence>
<comment type="caution">
    <text evidence="2">The sequence shown here is derived from an EMBL/GenBank/DDBJ whole genome shotgun (WGS) entry which is preliminary data.</text>
</comment>
<dbReference type="InterPro" id="IPR027417">
    <property type="entry name" value="P-loop_NTPase"/>
</dbReference>
<evidence type="ECO:0000313" key="2">
    <source>
        <dbReference type="EMBL" id="MEV4927891.1"/>
    </source>
</evidence>
<evidence type="ECO:0000256" key="1">
    <source>
        <dbReference type="SAM" id="MobiDB-lite"/>
    </source>
</evidence>
<sequence>MARAPVLDWGWKTTPAVDAALVAGGAYSVAAVGALSGMAATQALMVGGIGAAAQAAADLYQRRPGWHITARCAAWLAAGGWTAQALADHTALTWQTAGWWAAGTAAGMTLARGLARAENAAREQRIARRLQVWANARAREWHERLERLFRLEGHTVEGVMPWKSKAGYTVRVAMPSATPQLPADAVRKLATDLKLPRGGGIQITDGLVYGEIHIRVTTKDVMSEDLPIPDSPEDTTVTSIYSGLPLGLQPDAQEVRVSVVDDCALFIGQIGSGKTNVVNVANAGALRTNDTVVMHIDVTGAGIALPWLRAWAVDGTSDVPLIDYVGDTEEEAHILCDFLIAGIGSRKSGHQDLLSGEDDKLTVGPDLPEVLLVVDEIAELSPRLLAKLDTIVNTGRAVRVRVIICGLRATQDVITAAMKKQSRVRVGMRVSDPEELSHLFPTGAARLDPKAAPGRGCGFFCAPDAEDIVSDPAPYKAYRITPKVIQRLAAAYGDRRPRLEAEFLDTAPARYYASRWGRILPRLYKSKPLAATTVPYTDLEILRPPLDEVTGIPNTGAEPEAGGEGASSKPGAPGRRAASGGVPAGKRFGSDALAALLNSPRTPAGPQGEAEGEDRTVIHAQFGRVVAQAGGPADRPDPVPRLLLDAHQAVTEAGGRLHTGDLATRLGLDAVALGKELSQILKAVGVERPGIGSVRIGEVSKSGYLDATLADAITRYRNTQ</sequence>
<dbReference type="SUPFAM" id="SSF52540">
    <property type="entry name" value="P-loop containing nucleoside triphosphate hydrolases"/>
    <property type="match status" value="1"/>
</dbReference>
<protein>
    <recommendedName>
        <fullName evidence="4">FtsK domain-containing protein</fullName>
    </recommendedName>
</protein>
<name>A0ABV3J5C7_9ACTN</name>
<feature type="region of interest" description="Disordered" evidence="1">
    <location>
        <begin position="546"/>
        <end position="584"/>
    </location>
</feature>
<accession>A0ABV3J5C7</accession>
<dbReference type="Gene3D" id="3.40.50.300">
    <property type="entry name" value="P-loop containing nucleotide triphosphate hydrolases"/>
    <property type="match status" value="1"/>
</dbReference>